<dbReference type="SUPFAM" id="SSF46785">
    <property type="entry name" value="Winged helix' DNA-binding domain"/>
    <property type="match status" value="1"/>
</dbReference>
<dbReference type="Gene3D" id="1.10.10.10">
    <property type="entry name" value="Winged helix-like DNA-binding domain superfamily/Winged helix DNA-binding domain"/>
    <property type="match status" value="1"/>
</dbReference>
<dbReference type="Proteomes" id="UP000676169">
    <property type="component" value="Chromosome"/>
</dbReference>
<evidence type="ECO:0000313" key="3">
    <source>
        <dbReference type="Proteomes" id="UP000676169"/>
    </source>
</evidence>
<dbReference type="InterPro" id="IPR051815">
    <property type="entry name" value="Molybdate_resp_trans_reg"/>
</dbReference>
<dbReference type="PANTHER" id="PTHR30432:SF1">
    <property type="entry name" value="DNA-BINDING TRANSCRIPTIONAL DUAL REGULATOR MODE"/>
    <property type="match status" value="1"/>
</dbReference>
<keyword evidence="3" id="KW-1185">Reference proteome</keyword>
<reference evidence="2" key="1">
    <citation type="submission" date="2021-04" db="EMBL/GenBank/DDBJ databases">
        <title>Luteolibacter sp. 32A isolated from the skin of an Anderson's salamander (Ambystoma andersonii).</title>
        <authorList>
            <person name="Spergser J."/>
            <person name="Busse H.-J."/>
        </authorList>
    </citation>
    <scope>NUCLEOTIDE SEQUENCE</scope>
    <source>
        <strain evidence="2">32A</strain>
    </source>
</reference>
<name>A0A975IZS9_9BACT</name>
<proteinExistence type="predicted"/>
<feature type="domain" description="HTH lysR-type" evidence="1">
    <location>
        <begin position="23"/>
        <end position="83"/>
    </location>
</feature>
<evidence type="ECO:0000313" key="2">
    <source>
        <dbReference type="EMBL" id="QUE51373.1"/>
    </source>
</evidence>
<dbReference type="KEGG" id="lamb:KBB96_00395"/>
<dbReference type="InterPro" id="IPR036390">
    <property type="entry name" value="WH_DNA-bd_sf"/>
</dbReference>
<dbReference type="GO" id="GO:0003700">
    <property type="term" value="F:DNA-binding transcription factor activity"/>
    <property type="evidence" value="ECO:0007669"/>
    <property type="project" value="InterPro"/>
</dbReference>
<protein>
    <submittedName>
        <fullName evidence="2">LysR family transcriptional regulator</fullName>
    </submittedName>
</protein>
<dbReference type="PANTHER" id="PTHR30432">
    <property type="entry name" value="TRANSCRIPTIONAL REGULATOR MODE"/>
    <property type="match status" value="1"/>
</dbReference>
<evidence type="ECO:0000259" key="1">
    <source>
        <dbReference type="Pfam" id="PF00126"/>
    </source>
</evidence>
<gene>
    <name evidence="2" type="ORF">KBB96_00395</name>
</gene>
<dbReference type="AlphaFoldDB" id="A0A975IZS9"/>
<dbReference type="RefSeq" id="WP_211631512.1">
    <property type="nucleotide sequence ID" value="NZ_CP073100.1"/>
</dbReference>
<dbReference type="Pfam" id="PF00126">
    <property type="entry name" value="HTH_1"/>
    <property type="match status" value="1"/>
</dbReference>
<dbReference type="InterPro" id="IPR036388">
    <property type="entry name" value="WH-like_DNA-bd_sf"/>
</dbReference>
<dbReference type="EMBL" id="CP073100">
    <property type="protein sequence ID" value="QUE51373.1"/>
    <property type="molecule type" value="Genomic_DNA"/>
</dbReference>
<sequence>MTPDSPIRLLLSGPLAFGPGKAELLERIRTTGSLSAAAAEMEMSYMKAWKMVRGLNERFRKPLVTLSRGGDQHGGAVLTPAGQELLDLYRQAVAAAEKATAPALVRMRRMLAADEPDSRD</sequence>
<dbReference type="InterPro" id="IPR000847">
    <property type="entry name" value="LysR_HTH_N"/>
</dbReference>
<organism evidence="2 3">
    <name type="scientific">Luteolibacter ambystomatis</name>
    <dbReference type="NCBI Taxonomy" id="2824561"/>
    <lineage>
        <taxon>Bacteria</taxon>
        <taxon>Pseudomonadati</taxon>
        <taxon>Verrucomicrobiota</taxon>
        <taxon>Verrucomicrobiia</taxon>
        <taxon>Verrucomicrobiales</taxon>
        <taxon>Verrucomicrobiaceae</taxon>
        <taxon>Luteolibacter</taxon>
    </lineage>
</organism>
<accession>A0A975IZS9</accession>